<sequence length="72" mass="7981">MSDEVDLPKEIWHEDSRTENNNNKQQTLADALRGLSASFLTAFYCASAHGCGEGYNNTRADVAKEGTVHHAW</sequence>
<protein>
    <submittedName>
        <fullName evidence="2">Uncharacterized protein</fullName>
    </submittedName>
</protein>
<evidence type="ECO:0000313" key="2">
    <source>
        <dbReference type="EMBL" id="OHE96308.1"/>
    </source>
</evidence>
<dbReference type="EMBL" id="MJBS01000071">
    <property type="protein sequence ID" value="OHE96308.1"/>
    <property type="molecule type" value="Genomic_DNA"/>
</dbReference>
<feature type="region of interest" description="Disordered" evidence="1">
    <location>
        <begin position="1"/>
        <end position="24"/>
    </location>
</feature>
<evidence type="ECO:0000313" key="3">
    <source>
        <dbReference type="Proteomes" id="UP000176998"/>
    </source>
</evidence>
<feature type="compositionally biased region" description="Basic and acidic residues" evidence="1">
    <location>
        <begin position="1"/>
        <end position="18"/>
    </location>
</feature>
<keyword evidence="3" id="KW-1185">Reference proteome</keyword>
<dbReference type="RefSeq" id="XP_022473468.1">
    <property type="nucleotide sequence ID" value="XM_022620011.1"/>
</dbReference>
<gene>
    <name evidence="2" type="ORF">CORC01_08380</name>
</gene>
<dbReference type="AlphaFoldDB" id="A0A1G4B4E1"/>
<comment type="caution">
    <text evidence="2">The sequence shown here is derived from an EMBL/GenBank/DDBJ whole genome shotgun (WGS) entry which is preliminary data.</text>
</comment>
<evidence type="ECO:0000256" key="1">
    <source>
        <dbReference type="SAM" id="MobiDB-lite"/>
    </source>
</evidence>
<reference evidence="2 3" key="1">
    <citation type="submission" date="2016-09" db="EMBL/GenBank/DDBJ databases">
        <authorList>
            <person name="Capua I."/>
            <person name="De Benedictis P."/>
            <person name="Joannis T."/>
            <person name="Lombin L.H."/>
            <person name="Cattoli G."/>
        </authorList>
    </citation>
    <scope>NUCLEOTIDE SEQUENCE [LARGE SCALE GENOMIC DNA]</scope>
    <source>
        <strain evidence="2 3">IMI 309357</strain>
    </source>
</reference>
<accession>A0A1G4B4E1</accession>
<dbReference type="GeneID" id="34561521"/>
<organism evidence="2 3">
    <name type="scientific">Colletotrichum orchidophilum</name>
    <dbReference type="NCBI Taxonomy" id="1209926"/>
    <lineage>
        <taxon>Eukaryota</taxon>
        <taxon>Fungi</taxon>
        <taxon>Dikarya</taxon>
        <taxon>Ascomycota</taxon>
        <taxon>Pezizomycotina</taxon>
        <taxon>Sordariomycetes</taxon>
        <taxon>Hypocreomycetidae</taxon>
        <taxon>Glomerellales</taxon>
        <taxon>Glomerellaceae</taxon>
        <taxon>Colletotrichum</taxon>
    </lineage>
</organism>
<dbReference type="Proteomes" id="UP000176998">
    <property type="component" value="Unassembled WGS sequence"/>
</dbReference>
<name>A0A1G4B4E1_9PEZI</name>
<proteinExistence type="predicted"/>